<evidence type="ECO:0000313" key="2">
    <source>
        <dbReference type="EMBL" id="OGG71781.1"/>
    </source>
</evidence>
<feature type="transmembrane region" description="Helical" evidence="1">
    <location>
        <begin position="20"/>
        <end position="43"/>
    </location>
</feature>
<accession>A0A1F6EDR9</accession>
<evidence type="ECO:0000256" key="1">
    <source>
        <dbReference type="SAM" id="Phobius"/>
    </source>
</evidence>
<gene>
    <name evidence="2" type="ORF">A3A35_02575</name>
</gene>
<proteinExistence type="predicted"/>
<feature type="transmembrane region" description="Helical" evidence="1">
    <location>
        <begin position="159"/>
        <end position="175"/>
    </location>
</feature>
<feature type="transmembrane region" description="Helical" evidence="1">
    <location>
        <begin position="120"/>
        <end position="139"/>
    </location>
</feature>
<feature type="transmembrane region" description="Helical" evidence="1">
    <location>
        <begin position="81"/>
        <end position="100"/>
    </location>
</feature>
<dbReference type="Proteomes" id="UP000179115">
    <property type="component" value="Unassembled WGS sequence"/>
</dbReference>
<keyword evidence="1" id="KW-0472">Membrane</keyword>
<name>A0A1F6EDR9_9BACT</name>
<dbReference type="EMBL" id="MFLV01000009">
    <property type="protein sequence ID" value="OGG71781.1"/>
    <property type="molecule type" value="Genomic_DNA"/>
</dbReference>
<keyword evidence="1" id="KW-0812">Transmembrane</keyword>
<evidence type="ECO:0000313" key="3">
    <source>
        <dbReference type="Proteomes" id="UP000179115"/>
    </source>
</evidence>
<sequence length="177" mass="19882">MLSSSTGSLITDSVTRVTGGYLPFDYFLIGCLFAVLLALCWWLGIGRMSIAILSVYVALLLYQNFPYLEKLLISTTSSRDLFFSHLLIFLAFALFGFLVLNRLNALTGSLSMLPGTFEYILLAATSTGLLIAIGYHLFLIDLIHNFGLTIDRLFAQPNYFFWWLLAPLVAIFLSTRR</sequence>
<reference evidence="2 3" key="1">
    <citation type="journal article" date="2016" name="Nat. Commun.">
        <title>Thousands of microbial genomes shed light on interconnected biogeochemical processes in an aquifer system.</title>
        <authorList>
            <person name="Anantharaman K."/>
            <person name="Brown C.T."/>
            <person name="Hug L.A."/>
            <person name="Sharon I."/>
            <person name="Castelle C.J."/>
            <person name="Probst A.J."/>
            <person name="Thomas B.C."/>
            <person name="Singh A."/>
            <person name="Wilkins M.J."/>
            <person name="Karaoz U."/>
            <person name="Brodie E.L."/>
            <person name="Williams K.H."/>
            <person name="Hubbard S.S."/>
            <person name="Banfield J.F."/>
        </authorList>
    </citation>
    <scope>NUCLEOTIDE SEQUENCE [LARGE SCALE GENOMIC DNA]</scope>
</reference>
<dbReference type="STRING" id="1798508.A3A35_02575"/>
<comment type="caution">
    <text evidence="2">The sequence shown here is derived from an EMBL/GenBank/DDBJ whole genome shotgun (WGS) entry which is preliminary data.</text>
</comment>
<organism evidence="2 3">
    <name type="scientific">Candidatus Kaiserbacteria bacterium RIFCSPLOWO2_01_FULL_51_21</name>
    <dbReference type="NCBI Taxonomy" id="1798508"/>
    <lineage>
        <taxon>Bacteria</taxon>
        <taxon>Candidatus Kaiseribacteriota</taxon>
    </lineage>
</organism>
<feature type="transmembrane region" description="Helical" evidence="1">
    <location>
        <begin position="50"/>
        <end position="69"/>
    </location>
</feature>
<dbReference type="AlphaFoldDB" id="A0A1F6EDR9"/>
<protein>
    <submittedName>
        <fullName evidence="2">Uncharacterized protein</fullName>
    </submittedName>
</protein>
<keyword evidence="1" id="KW-1133">Transmembrane helix</keyword>